<feature type="transmembrane region" description="Helical" evidence="1">
    <location>
        <begin position="69"/>
        <end position="89"/>
    </location>
</feature>
<evidence type="ECO:0000256" key="1">
    <source>
        <dbReference type="SAM" id="Phobius"/>
    </source>
</evidence>
<organism evidence="2 3">
    <name type="scientific">Nitrolancea hollandica Lb</name>
    <dbReference type="NCBI Taxonomy" id="1129897"/>
    <lineage>
        <taxon>Bacteria</taxon>
        <taxon>Pseudomonadati</taxon>
        <taxon>Thermomicrobiota</taxon>
        <taxon>Thermomicrobia</taxon>
        <taxon>Sphaerobacterales</taxon>
        <taxon>Sphaerobacterineae</taxon>
        <taxon>Sphaerobacteraceae</taxon>
        <taxon>Nitrolancea</taxon>
    </lineage>
</organism>
<sequence>MSGNLVSIFLGLLAIAVPLLRRLSPPVTYMLFVFGAIDLANSLLFYPALDFFARLEGDWSQIYSGNTPVLSLGMAVIHAFLIIGGLITWRSVWGQRIYAQRTGLSQHAVRRVTISQAANELLEAGEHLSSTWHHPLRVVVGAPENAAGITLHWISRGYGRVVAAYTIVDGRRHVELHGAIHALDNPADVFQQPIGIIEGIPAPEQLTPMLTKALDLVETWETTTATTS</sequence>
<name>I4EMV8_9BACT</name>
<protein>
    <submittedName>
        <fullName evidence="2">Uncharacterized protein</fullName>
    </submittedName>
</protein>
<feature type="transmembrane region" description="Helical" evidence="1">
    <location>
        <begin position="6"/>
        <end position="23"/>
    </location>
</feature>
<comment type="caution">
    <text evidence="2">The sequence shown here is derived from an EMBL/GenBank/DDBJ whole genome shotgun (WGS) entry which is preliminary data.</text>
</comment>
<dbReference type="AlphaFoldDB" id="I4EMV8"/>
<dbReference type="EMBL" id="CAGS01000623">
    <property type="protein sequence ID" value="CCF86021.1"/>
    <property type="molecule type" value="Genomic_DNA"/>
</dbReference>
<gene>
    <name evidence="2" type="ORF">NITHO_660012</name>
</gene>
<dbReference type="Proteomes" id="UP000004221">
    <property type="component" value="Unassembled WGS sequence"/>
</dbReference>
<feature type="transmembrane region" description="Helical" evidence="1">
    <location>
        <begin position="30"/>
        <end position="49"/>
    </location>
</feature>
<reference evidence="2 3" key="1">
    <citation type="journal article" date="2012" name="ISME J.">
        <title>Nitrification expanded: discovery, physiology and genomics of a nitrite-oxidizing bacterium from the phylum Chloroflexi.</title>
        <authorList>
            <person name="Sorokin D.Y."/>
            <person name="Lucker S."/>
            <person name="Vejmelkova D."/>
            <person name="Kostrikina N.A."/>
            <person name="Kleerebezem R."/>
            <person name="Rijpstra W.I."/>
            <person name="Damste J.S."/>
            <person name="Le Paslier D."/>
            <person name="Muyzer G."/>
            <person name="Wagner M."/>
            <person name="van Loosdrecht M.C."/>
            <person name="Daims H."/>
        </authorList>
    </citation>
    <scope>NUCLEOTIDE SEQUENCE [LARGE SCALE GENOMIC DNA]</scope>
    <source>
        <strain evidence="3">none</strain>
    </source>
</reference>
<keyword evidence="3" id="KW-1185">Reference proteome</keyword>
<proteinExistence type="predicted"/>
<keyword evidence="1" id="KW-0812">Transmembrane</keyword>
<accession>I4EMV8</accession>
<keyword evidence="1" id="KW-1133">Transmembrane helix</keyword>
<keyword evidence="1" id="KW-0472">Membrane</keyword>
<evidence type="ECO:0000313" key="3">
    <source>
        <dbReference type="Proteomes" id="UP000004221"/>
    </source>
</evidence>
<evidence type="ECO:0000313" key="2">
    <source>
        <dbReference type="EMBL" id="CCF86021.1"/>
    </source>
</evidence>